<keyword evidence="1 3" id="KW-0808">Transferase</keyword>
<dbReference type="InterPro" id="IPR003673">
    <property type="entry name" value="CoA-Trfase_fam_III"/>
</dbReference>
<feature type="compositionally biased region" description="Low complexity" evidence="2">
    <location>
        <begin position="400"/>
        <end position="411"/>
    </location>
</feature>
<proteinExistence type="predicted"/>
<reference evidence="3 4" key="1">
    <citation type="journal article" date="2016" name="Front. Microbiol.">
        <title>Genomic Resource of Rice Seed Associated Bacteria.</title>
        <authorList>
            <person name="Midha S."/>
            <person name="Bansal K."/>
            <person name="Sharma S."/>
            <person name="Kumar N."/>
            <person name="Patil P.P."/>
            <person name="Chaudhry V."/>
            <person name="Patil P.B."/>
        </authorList>
    </citation>
    <scope>NUCLEOTIDE SEQUENCE [LARGE SCALE GENOMIC DNA]</scope>
    <source>
        <strain evidence="3 4">NS331</strain>
    </source>
</reference>
<evidence type="ECO:0000313" key="3">
    <source>
        <dbReference type="EMBL" id="KTT18607.1"/>
    </source>
</evidence>
<dbReference type="AlphaFoldDB" id="A0A147GRC1"/>
<dbReference type="InterPro" id="IPR050483">
    <property type="entry name" value="CoA-transferase_III_domain"/>
</dbReference>
<comment type="caution">
    <text evidence="3">The sequence shown here is derived from an EMBL/GenBank/DDBJ whole genome shotgun (WGS) entry which is preliminary data.</text>
</comment>
<dbReference type="PANTHER" id="PTHR48207:SF4">
    <property type="entry name" value="BLL6097 PROTEIN"/>
    <property type="match status" value="1"/>
</dbReference>
<dbReference type="InterPro" id="IPR023606">
    <property type="entry name" value="CoA-Trfase_III_dom_1_sf"/>
</dbReference>
<evidence type="ECO:0000313" key="4">
    <source>
        <dbReference type="Proteomes" id="UP000072741"/>
    </source>
</evidence>
<dbReference type="GO" id="GO:0008410">
    <property type="term" value="F:CoA-transferase activity"/>
    <property type="evidence" value="ECO:0007669"/>
    <property type="project" value="TreeGrafter"/>
</dbReference>
<dbReference type="RefSeq" id="WP_058642969.1">
    <property type="nucleotide sequence ID" value="NZ_LDSL01000101.1"/>
</dbReference>
<evidence type="ECO:0000256" key="1">
    <source>
        <dbReference type="ARBA" id="ARBA00022679"/>
    </source>
</evidence>
<protein>
    <submittedName>
        <fullName evidence="3">Acetyl-CoA acetyltransferase</fullName>
    </submittedName>
</protein>
<keyword evidence="4" id="KW-1185">Reference proteome</keyword>
<name>A0A147GRC1_9BURK</name>
<evidence type="ECO:0000256" key="2">
    <source>
        <dbReference type="SAM" id="MobiDB-lite"/>
    </source>
</evidence>
<dbReference type="PATRIC" id="fig|433924.3.peg.87"/>
<accession>A0A147GRC1</accession>
<feature type="region of interest" description="Disordered" evidence="2">
    <location>
        <begin position="389"/>
        <end position="411"/>
    </location>
</feature>
<gene>
    <name evidence="3" type="ORF">NS331_16030</name>
</gene>
<dbReference type="Gene3D" id="3.30.1540.10">
    <property type="entry name" value="formyl-coa transferase, domain 3"/>
    <property type="match status" value="1"/>
</dbReference>
<sequence length="411" mass="44500">MTPLQGLRVLDLSTVIFGPLASQVLADYGAEVIKVEGPEGDSTRHTGPAVEPGMAAMFLGANRSKKSVVLDLKRPEAREALQALVATADVFMHSMRPQKLAGLGIAPDELRARHPRLVYASLLGFLPGPYAGRPAYDDVIQGMSGLADLMERQGGEMRYLPTIAADKTCAHVAAHAILAALMQRERTGQGAFVEIPMFESMVGFNLVEHLYGQHFEPPLGPAGYPRVLAPWRRPCPTADGFVAMMPYTDQHWQRFFAEVGAPELAGDPRFADIAARTAHIAELLELACGFTRRHDTAHWLAVCARLEIPAAPVARLDSLPQDPHLAQTRFFEQLEDEAMGTLRFPGVPVRFDGQRPAVAMPPRLGAHTRELLAEAGCSPAQIDAVMTPQPSAAPRRHNNAAATTTPTPTTP</sequence>
<dbReference type="SUPFAM" id="SSF89796">
    <property type="entry name" value="CoA-transferase family III (CaiB/BaiF)"/>
    <property type="match status" value="1"/>
</dbReference>
<dbReference type="PANTHER" id="PTHR48207">
    <property type="entry name" value="SUCCINATE--HYDROXYMETHYLGLUTARATE COA-TRANSFERASE"/>
    <property type="match status" value="1"/>
</dbReference>
<dbReference type="Proteomes" id="UP000072741">
    <property type="component" value="Unassembled WGS sequence"/>
</dbReference>
<organism evidence="3 4">
    <name type="scientific">Pseudacidovorax intermedius</name>
    <dbReference type="NCBI Taxonomy" id="433924"/>
    <lineage>
        <taxon>Bacteria</taxon>
        <taxon>Pseudomonadati</taxon>
        <taxon>Pseudomonadota</taxon>
        <taxon>Betaproteobacteria</taxon>
        <taxon>Burkholderiales</taxon>
        <taxon>Comamonadaceae</taxon>
        <taxon>Pseudacidovorax</taxon>
    </lineage>
</organism>
<dbReference type="EMBL" id="LDSL01000101">
    <property type="protein sequence ID" value="KTT18607.1"/>
    <property type="molecule type" value="Genomic_DNA"/>
</dbReference>
<dbReference type="Gene3D" id="3.40.50.10540">
    <property type="entry name" value="Crotonobetainyl-coa:carnitine coa-transferase, domain 1"/>
    <property type="match status" value="1"/>
</dbReference>
<dbReference type="InterPro" id="IPR044855">
    <property type="entry name" value="CoA-Trfase_III_dom3_sf"/>
</dbReference>
<dbReference type="OrthoDB" id="5294844at2"/>
<dbReference type="Pfam" id="PF02515">
    <property type="entry name" value="CoA_transf_3"/>
    <property type="match status" value="1"/>
</dbReference>